<dbReference type="GeneTree" id="ENSGT00940000156794"/>
<feature type="repeat" description="ANK" evidence="7">
    <location>
        <begin position="36"/>
        <end position="68"/>
    </location>
</feature>
<dbReference type="PANTHER" id="PTHR24193:SF86">
    <property type="entry name" value="GA-BINDING PROTEIN SUBUNIT BETA-2"/>
    <property type="match status" value="1"/>
</dbReference>
<evidence type="ECO:0000256" key="8">
    <source>
        <dbReference type="SAM" id="Coils"/>
    </source>
</evidence>
<dbReference type="Pfam" id="PF12796">
    <property type="entry name" value="Ank_2"/>
    <property type="match status" value="2"/>
</dbReference>
<keyword evidence="3" id="KW-0805">Transcription regulation</keyword>
<evidence type="ECO:0000256" key="5">
    <source>
        <dbReference type="ARBA" id="ARBA00023163"/>
    </source>
</evidence>
<dbReference type="PROSITE" id="PS50297">
    <property type="entry name" value="ANK_REP_REGION"/>
    <property type="match status" value="3"/>
</dbReference>
<dbReference type="PANTHER" id="PTHR24193">
    <property type="entry name" value="ANKYRIN REPEAT PROTEIN"/>
    <property type="match status" value="1"/>
</dbReference>
<evidence type="ECO:0000256" key="4">
    <source>
        <dbReference type="ARBA" id="ARBA00023043"/>
    </source>
</evidence>
<accession>A0A803KBH8</accession>
<dbReference type="InterPro" id="IPR002110">
    <property type="entry name" value="Ankyrin_rpt"/>
</dbReference>
<reference evidence="9" key="1">
    <citation type="journal article" date="2010" name="Science">
        <title>The genome of the Western clawed frog Xenopus tropicalis.</title>
        <authorList>
            <person name="Hellsten U."/>
            <person name="Harland R.M."/>
            <person name="Gilchrist M.J."/>
            <person name="Hendrix D."/>
            <person name="Jurka J."/>
            <person name="Kapitonov V."/>
            <person name="Ovcharenko I."/>
            <person name="Putnam N.H."/>
            <person name="Shu S."/>
            <person name="Taher L."/>
            <person name="Blitz I.L."/>
            <person name="Blumberg B."/>
            <person name="Dichmann D.S."/>
            <person name="Dubchak I."/>
            <person name="Amaya E."/>
            <person name="Detter J.C."/>
            <person name="Fletcher R."/>
            <person name="Gerhard D.S."/>
            <person name="Goodstein D."/>
            <person name="Graves T."/>
            <person name="Grigoriev I.V."/>
            <person name="Grimwood J."/>
            <person name="Kawashima T."/>
            <person name="Lindquist E."/>
            <person name="Lucas S.M."/>
            <person name="Mead P.E."/>
            <person name="Mitros T."/>
            <person name="Ogino H."/>
            <person name="Ohta Y."/>
            <person name="Poliakov A.V."/>
            <person name="Pollet N."/>
            <person name="Robert J."/>
            <person name="Salamov A."/>
            <person name="Sater A.K."/>
            <person name="Schmutz J."/>
            <person name="Terry A."/>
            <person name="Vize P.D."/>
            <person name="Warren W.C."/>
            <person name="Wells D."/>
            <person name="Wills A."/>
            <person name="Wilson R.K."/>
            <person name="Zimmerman L.B."/>
            <person name="Zorn A.M."/>
            <person name="Grainger R."/>
            <person name="Grammer T."/>
            <person name="Khokha M.K."/>
            <person name="Richardson P.M."/>
            <person name="Rokhsar D.S."/>
        </authorList>
    </citation>
    <scope>NUCLEOTIDE SEQUENCE [LARGE SCALE GENOMIC DNA]</scope>
    <source>
        <strain evidence="9">Nigerian</strain>
    </source>
</reference>
<keyword evidence="6" id="KW-0539">Nucleus</keyword>
<comment type="subcellular location">
    <subcellularLocation>
        <location evidence="1">Nucleus</location>
    </subcellularLocation>
</comment>
<keyword evidence="5" id="KW-0804">Transcription</keyword>
<feature type="coiled-coil region" evidence="8">
    <location>
        <begin position="296"/>
        <end position="337"/>
    </location>
</feature>
<dbReference type="Gene3D" id="1.25.40.20">
    <property type="entry name" value="Ankyrin repeat-containing domain"/>
    <property type="match status" value="1"/>
</dbReference>
<dbReference type="InterPro" id="IPR050663">
    <property type="entry name" value="Ankyrin-SOCS_Box"/>
</dbReference>
<organism evidence="9">
    <name type="scientific">Xenopus tropicalis</name>
    <name type="common">Western clawed frog</name>
    <name type="synonym">Silurana tropicalis</name>
    <dbReference type="NCBI Taxonomy" id="8364"/>
    <lineage>
        <taxon>Eukaryota</taxon>
        <taxon>Metazoa</taxon>
        <taxon>Chordata</taxon>
        <taxon>Craniata</taxon>
        <taxon>Vertebrata</taxon>
        <taxon>Euteleostomi</taxon>
        <taxon>Amphibia</taxon>
        <taxon>Batrachia</taxon>
        <taxon>Anura</taxon>
        <taxon>Pipoidea</taxon>
        <taxon>Pipidae</taxon>
        <taxon>Xenopodinae</taxon>
        <taxon>Xenopus</taxon>
        <taxon>Silurana</taxon>
    </lineage>
</organism>
<evidence type="ECO:0000256" key="7">
    <source>
        <dbReference type="PROSITE-ProRule" id="PRU00023"/>
    </source>
</evidence>
<evidence type="ECO:0000256" key="3">
    <source>
        <dbReference type="ARBA" id="ARBA00023015"/>
    </source>
</evidence>
<feature type="repeat" description="ANK" evidence="7">
    <location>
        <begin position="69"/>
        <end position="101"/>
    </location>
</feature>
<dbReference type="InParanoid" id="A0A803KBH8"/>
<gene>
    <name evidence="9" type="primary">gabpb2</name>
</gene>
<dbReference type="SUPFAM" id="SSF48403">
    <property type="entry name" value="Ankyrin repeat"/>
    <property type="match status" value="1"/>
</dbReference>
<evidence type="ECO:0000256" key="2">
    <source>
        <dbReference type="ARBA" id="ARBA00022737"/>
    </source>
</evidence>
<keyword evidence="8" id="KW-0175">Coiled coil</keyword>
<dbReference type="InterPro" id="IPR036770">
    <property type="entry name" value="Ankyrin_rpt-contain_sf"/>
</dbReference>
<dbReference type="Ensembl" id="ENSXETT00000114055">
    <property type="protein sequence ID" value="ENSXETP00000117606"/>
    <property type="gene ID" value="ENSXETG00000038139"/>
</dbReference>
<dbReference type="SMART" id="SM00248">
    <property type="entry name" value="ANK"/>
    <property type="match status" value="4"/>
</dbReference>
<keyword evidence="2" id="KW-0677">Repeat</keyword>
<reference evidence="9" key="2">
    <citation type="submission" date="2021-03" db="UniProtKB">
        <authorList>
            <consortium name="Ensembl"/>
        </authorList>
    </citation>
    <scope>IDENTIFICATION</scope>
</reference>
<dbReference type="PRINTS" id="PR01415">
    <property type="entry name" value="ANKYRIN"/>
</dbReference>
<protein>
    <submittedName>
        <fullName evidence="9">GA binding protein transcription factor subunit beta 2</fullName>
    </submittedName>
</protein>
<dbReference type="GO" id="GO:0005634">
    <property type="term" value="C:nucleus"/>
    <property type="evidence" value="ECO:0007669"/>
    <property type="project" value="UniProtKB-SubCell"/>
</dbReference>
<proteinExistence type="predicted"/>
<name>A0A803KBH8_XENTR</name>
<dbReference type="PROSITE" id="PS50088">
    <property type="entry name" value="ANK_REPEAT"/>
    <property type="match status" value="3"/>
</dbReference>
<dbReference type="Bgee" id="ENSXETG00000038139">
    <property type="expression patterns" value="Expressed in 4-cell stage embryo and 12 other cell types or tissues"/>
</dbReference>
<dbReference type="FunFam" id="1.25.40.20:FF:000025">
    <property type="entry name" value="GA-binding protein subunit beta-1 isoform X1"/>
    <property type="match status" value="1"/>
</dbReference>
<sequence length="426" mass="46728">MALDLGKRLLEAARCGEDNEIRLLMQNGAPFTTDWLGTSPLHLAAQYGHYSTVKVLLQAGISRDARTKVDRTPLHMAAADGHTPIVDLLIKNGANVNARDMLEMTALHWASEHNHHDVVHLLIKSGADVNSYNKFGKTPIDIALDKNNHELLVTMQEALQGKPRTRRPNVISVSSPQYILAPVANVKSSHGQGAEVVTLDPSVQQMVQNGGQRVITIVTDGIQLGSLQGQLSVGSLCSAPLVTIQNGAEAVEVAEEQVVEETVVVEVSPPSPPAKKYRVTSVATEEGPEGNRVQARQLLEQQLKEANLRAREFRQQLREKEQEAEAYRVKLESLERQQVNGDSFTVQHLEGCTFFPPRCSLLQYVVSMRPYYKVCFPTRCLNGVGDHAASLLPIHRPISAADIGPLDRLGSLSVYGHHQRASPTNI</sequence>
<feature type="repeat" description="ANK" evidence="7">
    <location>
        <begin position="102"/>
        <end position="134"/>
    </location>
</feature>
<evidence type="ECO:0000313" key="9">
    <source>
        <dbReference type="Ensembl" id="ENSXETP00000117606"/>
    </source>
</evidence>
<evidence type="ECO:0000256" key="6">
    <source>
        <dbReference type="ARBA" id="ARBA00023242"/>
    </source>
</evidence>
<keyword evidence="4 7" id="KW-0040">ANK repeat</keyword>
<dbReference type="AlphaFoldDB" id="A0A803KBH8"/>
<evidence type="ECO:0000256" key="1">
    <source>
        <dbReference type="ARBA" id="ARBA00004123"/>
    </source>
</evidence>